<organism evidence="2 3">
    <name type="scientific">Geopseudomonas guangdongensis</name>
    <dbReference type="NCBI Taxonomy" id="1245526"/>
    <lineage>
        <taxon>Bacteria</taxon>
        <taxon>Pseudomonadati</taxon>
        <taxon>Pseudomonadota</taxon>
        <taxon>Gammaproteobacteria</taxon>
        <taxon>Pseudomonadales</taxon>
        <taxon>Pseudomonadaceae</taxon>
        <taxon>Geopseudomonas</taxon>
    </lineage>
</organism>
<keyword evidence="1" id="KW-0812">Transmembrane</keyword>
<dbReference type="InterPro" id="IPR012902">
    <property type="entry name" value="N_methyl_site"/>
</dbReference>
<gene>
    <name evidence="2" type="ORF">SAMN05216580_0611</name>
</gene>
<accession>A0A1H2EIR8</accession>
<dbReference type="EMBL" id="LT629780">
    <property type="protein sequence ID" value="SDT94658.1"/>
    <property type="molecule type" value="Genomic_DNA"/>
</dbReference>
<evidence type="ECO:0000313" key="2">
    <source>
        <dbReference type="EMBL" id="SDT94658.1"/>
    </source>
</evidence>
<dbReference type="Gene3D" id="3.30.700.10">
    <property type="entry name" value="Glycoprotein, Type 4 Pilin"/>
    <property type="match status" value="1"/>
</dbReference>
<dbReference type="Pfam" id="PF07963">
    <property type="entry name" value="N_methyl"/>
    <property type="match status" value="1"/>
</dbReference>
<dbReference type="NCBIfam" id="TIGR02532">
    <property type="entry name" value="IV_pilin_GFxxxE"/>
    <property type="match status" value="1"/>
</dbReference>
<dbReference type="AlphaFoldDB" id="A0A1H2EIR8"/>
<evidence type="ECO:0000256" key="1">
    <source>
        <dbReference type="SAM" id="Phobius"/>
    </source>
</evidence>
<protein>
    <submittedName>
        <fullName evidence="2">MSHA pilin protein MshA</fullName>
    </submittedName>
</protein>
<keyword evidence="1" id="KW-1133">Transmembrane helix</keyword>
<dbReference type="STRING" id="1245526.SAMN05216580_0611"/>
<reference evidence="3" key="1">
    <citation type="submission" date="2016-10" db="EMBL/GenBank/DDBJ databases">
        <authorList>
            <person name="Varghese N."/>
            <person name="Submissions S."/>
        </authorList>
    </citation>
    <scope>NUCLEOTIDE SEQUENCE [LARGE SCALE GENOMIC DNA]</scope>
    <source>
        <strain evidence="3">CCTCC 2012022</strain>
    </source>
</reference>
<proteinExistence type="predicted"/>
<name>A0A1H2EIR8_9GAMM</name>
<dbReference type="OrthoDB" id="5654254at2"/>
<evidence type="ECO:0000313" key="3">
    <source>
        <dbReference type="Proteomes" id="UP000243063"/>
    </source>
</evidence>
<dbReference type="RefSeq" id="WP_090212028.1">
    <property type="nucleotide sequence ID" value="NZ_LT629780.1"/>
</dbReference>
<dbReference type="Proteomes" id="UP000243063">
    <property type="component" value="Chromosome I"/>
</dbReference>
<feature type="transmembrane region" description="Helical" evidence="1">
    <location>
        <begin position="7"/>
        <end position="28"/>
    </location>
</feature>
<keyword evidence="3" id="KW-1185">Reference proteome</keyword>
<sequence>MSRSQNGFTLIELIMTIVLLGILSAFALPRFASFGGAAKLAALQGALGAFKSAAATAHLQAQVTPPVEVGGKRVIYLEGEAIEMLGLYPAATMDGIVKAAQLEENDIIAISDSKDGNINVAIWGNWDCKFNYTLRASWSVPTPSITSDSLLAANCK</sequence>
<dbReference type="InterPro" id="IPR045584">
    <property type="entry name" value="Pilin-like"/>
</dbReference>
<keyword evidence="1" id="KW-0472">Membrane</keyword>
<dbReference type="SUPFAM" id="SSF54523">
    <property type="entry name" value="Pili subunits"/>
    <property type="match status" value="1"/>
</dbReference>